<gene>
    <name evidence="11" type="primary">CKM</name>
    <name evidence="11" type="ORF">AOXY_G7345</name>
</gene>
<evidence type="ECO:0000259" key="10">
    <source>
        <dbReference type="PROSITE" id="PS51510"/>
    </source>
</evidence>
<feature type="binding site" evidence="8">
    <location>
        <begin position="341"/>
        <end position="346"/>
    </location>
    <ligand>
        <name>ATP</name>
        <dbReference type="ChEBI" id="CHEBI:30616"/>
    </ligand>
</feature>
<dbReference type="EC" id="2.7.3.2" evidence="2"/>
<comment type="similarity">
    <text evidence="1 7">Belongs to the ATP:guanido phosphotransferase family.</text>
</comment>
<evidence type="ECO:0000313" key="11">
    <source>
        <dbReference type="EMBL" id="KAK1170477.1"/>
    </source>
</evidence>
<evidence type="ECO:0000256" key="4">
    <source>
        <dbReference type="ARBA" id="ARBA00022741"/>
    </source>
</evidence>
<accession>A0AAD8G9W8</accession>
<comment type="caution">
    <text evidence="8">Lacks conserved residue(s) required for the propagation of feature annotation.</text>
</comment>
<feature type="binding site" evidence="8">
    <location>
        <begin position="313"/>
        <end position="317"/>
    </location>
    <ligand>
        <name>ATP</name>
        <dbReference type="ChEBI" id="CHEBI:30616"/>
    </ligand>
</feature>
<reference evidence="11" key="1">
    <citation type="submission" date="2022-02" db="EMBL/GenBank/DDBJ databases">
        <title>Atlantic sturgeon de novo genome assembly.</title>
        <authorList>
            <person name="Stock M."/>
            <person name="Klopp C."/>
            <person name="Guiguen Y."/>
            <person name="Cabau C."/>
            <person name="Parinello H."/>
            <person name="Santidrian Yebra-Pimentel E."/>
            <person name="Kuhl H."/>
            <person name="Dirks R.P."/>
            <person name="Guessner J."/>
            <person name="Wuertz S."/>
            <person name="Du K."/>
            <person name="Schartl M."/>
        </authorList>
    </citation>
    <scope>NUCLEOTIDE SEQUENCE</scope>
    <source>
        <strain evidence="11">STURGEONOMICS-FGT-2020</strain>
        <tissue evidence="11">Whole blood</tissue>
    </source>
</reference>
<feature type="domain" description="Phosphagen kinase C-terminal" evidence="10">
    <location>
        <begin position="148"/>
        <end position="384"/>
    </location>
</feature>
<sequence length="398" mass="45352">MWKLRPPLEMPLATKYKSILEQRMLKDPMSLIKLKRLSPEEEFPDLNRNYTCMARILTLQMYKRQCGRASESGFTFDDVIRPGLEDPGGPCSEAVGCVAGDAHSYIIFCDFFDRIIELYHHGYKMTKAHKSDFNYENLKGGDDFDSQYVLSCEVRVGRNVEEFSFAPHCSRGERRQLESLAKQAFTQLSQELPGTYYSLKDLSEDRQELLDAGVSVDSPSLVMMKTGVARDWPDARGVWISQDTKLIVWINNEDHLQIVCTQKGCDIREAFALVCINLGRLEKLYEKMKHPFIWKDHLGYVLSSPAEVGTGLRACCDVKLSHIHKHPKFETIMERLRLRKSVIGAMGSSVYKIFNADTIGFTEVELLQLLVDGVKLVINMDKNLKQGSTIDHLMPAPK</sequence>
<dbReference type="GO" id="GO:0046314">
    <property type="term" value="P:phosphocreatine biosynthetic process"/>
    <property type="evidence" value="ECO:0007669"/>
    <property type="project" value="InterPro"/>
</dbReference>
<dbReference type="GO" id="GO:0004111">
    <property type="term" value="F:creatine kinase activity"/>
    <property type="evidence" value="ECO:0007669"/>
    <property type="project" value="UniProtKB-EC"/>
</dbReference>
<keyword evidence="12" id="KW-1185">Reference proteome</keyword>
<protein>
    <recommendedName>
        <fullName evidence="2">creatine kinase</fullName>
        <ecNumber evidence="2">2.7.3.2</ecNumber>
    </recommendedName>
</protein>
<dbReference type="EMBL" id="JAGXEW010000006">
    <property type="protein sequence ID" value="KAK1170477.1"/>
    <property type="molecule type" value="Genomic_DNA"/>
</dbReference>
<evidence type="ECO:0000256" key="5">
    <source>
        <dbReference type="ARBA" id="ARBA00022777"/>
    </source>
</evidence>
<dbReference type="Pfam" id="PF02807">
    <property type="entry name" value="ATP-gua_PtransN"/>
    <property type="match status" value="1"/>
</dbReference>
<evidence type="ECO:0000259" key="9">
    <source>
        <dbReference type="PROSITE" id="PS51509"/>
    </source>
</evidence>
<dbReference type="GO" id="GO:0005615">
    <property type="term" value="C:extracellular space"/>
    <property type="evidence" value="ECO:0007669"/>
    <property type="project" value="TreeGrafter"/>
</dbReference>
<dbReference type="SUPFAM" id="SSF55931">
    <property type="entry name" value="Glutamine synthetase/guanido kinase"/>
    <property type="match status" value="1"/>
</dbReference>
<organism evidence="11 12">
    <name type="scientific">Acipenser oxyrinchus oxyrinchus</name>
    <dbReference type="NCBI Taxonomy" id="40147"/>
    <lineage>
        <taxon>Eukaryota</taxon>
        <taxon>Metazoa</taxon>
        <taxon>Chordata</taxon>
        <taxon>Craniata</taxon>
        <taxon>Vertebrata</taxon>
        <taxon>Euteleostomi</taxon>
        <taxon>Actinopterygii</taxon>
        <taxon>Chondrostei</taxon>
        <taxon>Acipenseriformes</taxon>
        <taxon>Acipenseridae</taxon>
        <taxon>Acipenser</taxon>
    </lineage>
</organism>
<dbReference type="Gene3D" id="3.30.590.10">
    <property type="entry name" value="Glutamine synthetase/guanido kinase, catalytic domain"/>
    <property type="match status" value="1"/>
</dbReference>
<dbReference type="AlphaFoldDB" id="A0AAD8G9W8"/>
<evidence type="ECO:0000256" key="1">
    <source>
        <dbReference type="ARBA" id="ARBA00006798"/>
    </source>
</evidence>
<proteinExistence type="inferred from homology"/>
<feature type="domain" description="Phosphagen kinase N-terminal" evidence="9">
    <location>
        <begin position="33"/>
        <end position="121"/>
    </location>
</feature>
<dbReference type="PROSITE" id="PS51510">
    <property type="entry name" value="PHOSPHAGEN_KINASE_C"/>
    <property type="match status" value="1"/>
</dbReference>
<comment type="caution">
    <text evidence="11">The sequence shown here is derived from an EMBL/GenBank/DDBJ whole genome shotgun (WGS) entry which is preliminary data.</text>
</comment>
<dbReference type="InterPro" id="IPR014746">
    <property type="entry name" value="Gln_synth/guanido_kin_cat_dom"/>
</dbReference>
<keyword evidence="6 8" id="KW-0067">ATP-binding</keyword>
<name>A0AAD8G9W8_ACIOX</name>
<dbReference type="InterPro" id="IPR022413">
    <property type="entry name" value="ATP-guanido_PTrfase_N"/>
</dbReference>
<dbReference type="Gene3D" id="1.10.135.10">
    <property type="entry name" value="ATP:guanido phosphotransferase, N-terminal domain"/>
    <property type="match status" value="1"/>
</dbReference>
<dbReference type="FunFam" id="3.30.590.10:FF:000014">
    <property type="entry name" value="arginine kinase"/>
    <property type="match status" value="1"/>
</dbReference>
<dbReference type="FunFam" id="1.10.135.10:FF:000005">
    <property type="entry name" value="Glycocyamine kinase beta chain"/>
    <property type="match status" value="1"/>
</dbReference>
<keyword evidence="3 8" id="KW-0808">Transferase</keyword>
<evidence type="ECO:0000313" key="12">
    <source>
        <dbReference type="Proteomes" id="UP001230051"/>
    </source>
</evidence>
<dbReference type="PANTHER" id="PTHR11547">
    <property type="entry name" value="ARGININE OR CREATINE KINASE"/>
    <property type="match status" value="1"/>
</dbReference>
<feature type="binding site" evidence="8">
    <location>
        <begin position="151"/>
        <end position="155"/>
    </location>
    <ligand>
        <name>ATP</name>
        <dbReference type="ChEBI" id="CHEBI:30616"/>
    </ligand>
</feature>
<dbReference type="InterPro" id="IPR022414">
    <property type="entry name" value="ATP-guanido_PTrfase_cat"/>
</dbReference>
<evidence type="ECO:0000256" key="2">
    <source>
        <dbReference type="ARBA" id="ARBA00012231"/>
    </source>
</evidence>
<dbReference type="SUPFAM" id="SSF48034">
    <property type="entry name" value="Guanido kinase N-terminal domain"/>
    <property type="match status" value="1"/>
</dbReference>
<keyword evidence="5 8" id="KW-0418">Kinase</keyword>
<evidence type="ECO:0000256" key="3">
    <source>
        <dbReference type="ARBA" id="ARBA00022679"/>
    </source>
</evidence>
<dbReference type="Proteomes" id="UP001230051">
    <property type="component" value="Unassembled WGS sequence"/>
</dbReference>
<dbReference type="Pfam" id="PF00217">
    <property type="entry name" value="ATP-gua_Ptrans"/>
    <property type="match status" value="1"/>
</dbReference>
<evidence type="ECO:0000256" key="7">
    <source>
        <dbReference type="PROSITE-ProRule" id="PRU00842"/>
    </source>
</evidence>
<dbReference type="InterPro" id="IPR000749">
    <property type="entry name" value="ATP-guanido_PTrfase"/>
</dbReference>
<dbReference type="PANTHER" id="PTHR11547:SF52">
    <property type="entry name" value="CREATINE KINASE"/>
    <property type="match status" value="1"/>
</dbReference>
<dbReference type="GO" id="GO:0005524">
    <property type="term" value="F:ATP binding"/>
    <property type="evidence" value="ECO:0007669"/>
    <property type="project" value="UniProtKB-UniRule"/>
</dbReference>
<dbReference type="PROSITE" id="PS51509">
    <property type="entry name" value="PHOSPHAGEN_KINASE_N"/>
    <property type="match status" value="1"/>
</dbReference>
<evidence type="ECO:0000256" key="8">
    <source>
        <dbReference type="PROSITE-ProRule" id="PRU00843"/>
    </source>
</evidence>
<keyword evidence="4 8" id="KW-0547">Nucleotide-binding</keyword>
<evidence type="ECO:0000256" key="6">
    <source>
        <dbReference type="ARBA" id="ARBA00022840"/>
    </source>
</evidence>
<dbReference type="InterPro" id="IPR036802">
    <property type="entry name" value="ATP-guanido_PTrfase_N_sf"/>
</dbReference>